<keyword evidence="4" id="KW-1015">Disulfide bond</keyword>
<feature type="domain" description="Ig-like" evidence="8">
    <location>
        <begin position="503"/>
        <end position="535"/>
    </location>
</feature>
<evidence type="ECO:0000256" key="1">
    <source>
        <dbReference type="ARBA" id="ARBA00004370"/>
    </source>
</evidence>
<dbReference type="AlphaFoldDB" id="A0AAV4SEA8"/>
<dbReference type="PROSITE" id="PS50835">
    <property type="entry name" value="IG_LIKE"/>
    <property type="match status" value="4"/>
</dbReference>
<feature type="domain" description="Ig-like" evidence="8">
    <location>
        <begin position="310"/>
        <end position="404"/>
    </location>
</feature>
<keyword evidence="7" id="KW-0812">Transmembrane</keyword>
<dbReference type="SMART" id="SM00409">
    <property type="entry name" value="IG"/>
    <property type="match status" value="4"/>
</dbReference>
<dbReference type="InterPro" id="IPR013098">
    <property type="entry name" value="Ig_I-set"/>
</dbReference>
<proteinExistence type="predicted"/>
<evidence type="ECO:0000259" key="8">
    <source>
        <dbReference type="PROSITE" id="PS50835"/>
    </source>
</evidence>
<evidence type="ECO:0000313" key="10">
    <source>
        <dbReference type="Proteomes" id="UP001054945"/>
    </source>
</evidence>
<dbReference type="InterPro" id="IPR003598">
    <property type="entry name" value="Ig_sub2"/>
</dbReference>
<dbReference type="InterPro" id="IPR007110">
    <property type="entry name" value="Ig-like_dom"/>
</dbReference>
<dbReference type="CDD" id="cd00096">
    <property type="entry name" value="Ig"/>
    <property type="match status" value="2"/>
</dbReference>
<evidence type="ECO:0000256" key="2">
    <source>
        <dbReference type="ARBA" id="ARBA00022737"/>
    </source>
</evidence>
<dbReference type="FunFam" id="2.60.40.10:FF:000004">
    <property type="entry name" value="DCC isoform 1"/>
    <property type="match status" value="1"/>
</dbReference>
<dbReference type="EMBL" id="BPLR01009547">
    <property type="protein sequence ID" value="GIY32798.1"/>
    <property type="molecule type" value="Genomic_DNA"/>
</dbReference>
<feature type="transmembrane region" description="Helical" evidence="7">
    <location>
        <begin position="98"/>
        <end position="115"/>
    </location>
</feature>
<keyword evidence="2" id="KW-0677">Repeat</keyword>
<organism evidence="9 10">
    <name type="scientific">Caerostris extrusa</name>
    <name type="common">Bark spider</name>
    <name type="synonym">Caerostris bankana</name>
    <dbReference type="NCBI Taxonomy" id="172846"/>
    <lineage>
        <taxon>Eukaryota</taxon>
        <taxon>Metazoa</taxon>
        <taxon>Ecdysozoa</taxon>
        <taxon>Arthropoda</taxon>
        <taxon>Chelicerata</taxon>
        <taxon>Arachnida</taxon>
        <taxon>Araneae</taxon>
        <taxon>Araneomorphae</taxon>
        <taxon>Entelegynae</taxon>
        <taxon>Araneoidea</taxon>
        <taxon>Araneidae</taxon>
        <taxon>Caerostris</taxon>
    </lineage>
</organism>
<accession>A0AAV4SEA8</accession>
<dbReference type="GO" id="GO:0098609">
    <property type="term" value="P:cell-cell adhesion"/>
    <property type="evidence" value="ECO:0007669"/>
    <property type="project" value="TreeGrafter"/>
</dbReference>
<comment type="subcellular location">
    <subcellularLocation>
        <location evidence="1">Membrane</location>
    </subcellularLocation>
</comment>
<dbReference type="Proteomes" id="UP001054945">
    <property type="component" value="Unassembled WGS sequence"/>
</dbReference>
<evidence type="ECO:0000256" key="3">
    <source>
        <dbReference type="ARBA" id="ARBA00023136"/>
    </source>
</evidence>
<reference evidence="9 10" key="1">
    <citation type="submission" date="2021-06" db="EMBL/GenBank/DDBJ databases">
        <title>Caerostris extrusa draft genome.</title>
        <authorList>
            <person name="Kono N."/>
            <person name="Arakawa K."/>
        </authorList>
    </citation>
    <scope>NUCLEOTIDE SEQUENCE [LARGE SCALE GENOMIC DNA]</scope>
</reference>
<evidence type="ECO:0000256" key="6">
    <source>
        <dbReference type="ARBA" id="ARBA00023319"/>
    </source>
</evidence>
<evidence type="ECO:0000256" key="5">
    <source>
        <dbReference type="ARBA" id="ARBA00023180"/>
    </source>
</evidence>
<comment type="caution">
    <text evidence="9">The sequence shown here is derived from an EMBL/GenBank/DDBJ whole genome shotgun (WGS) entry which is preliminary data.</text>
</comment>
<keyword evidence="3 7" id="KW-0472">Membrane</keyword>
<keyword evidence="6" id="KW-0393">Immunoglobulin domain</keyword>
<dbReference type="Pfam" id="PF13927">
    <property type="entry name" value="Ig_3"/>
    <property type="match status" value="1"/>
</dbReference>
<feature type="domain" description="Ig-like" evidence="8">
    <location>
        <begin position="409"/>
        <end position="493"/>
    </location>
</feature>
<gene>
    <name evidence="9" type="primary">sdk</name>
    <name evidence="9" type="ORF">CEXT_811281</name>
</gene>
<evidence type="ECO:0000313" key="9">
    <source>
        <dbReference type="EMBL" id="GIY32798.1"/>
    </source>
</evidence>
<dbReference type="InterPro" id="IPR036179">
    <property type="entry name" value="Ig-like_dom_sf"/>
</dbReference>
<keyword evidence="5" id="KW-0325">Glycoprotein</keyword>
<evidence type="ECO:0000256" key="7">
    <source>
        <dbReference type="SAM" id="Phobius"/>
    </source>
</evidence>
<dbReference type="InterPro" id="IPR003599">
    <property type="entry name" value="Ig_sub"/>
</dbReference>
<dbReference type="PANTHER" id="PTHR44170">
    <property type="entry name" value="PROTEIN SIDEKICK"/>
    <property type="match status" value="1"/>
</dbReference>
<name>A0AAV4SEA8_CAEEX</name>
<dbReference type="GO" id="GO:0016020">
    <property type="term" value="C:membrane"/>
    <property type="evidence" value="ECO:0007669"/>
    <property type="project" value="UniProtKB-SubCell"/>
</dbReference>
<dbReference type="InterPro" id="IPR013783">
    <property type="entry name" value="Ig-like_fold"/>
</dbReference>
<feature type="transmembrane region" description="Helical" evidence="7">
    <location>
        <begin position="30"/>
        <end position="52"/>
    </location>
</feature>
<sequence>MNDPKLKKEPLHVLWNFRQKKWLKPNDRRWLRIFLIYYVFQRLLCVIISKLFSKHKVPLKKHCDRHLCSNCHINQAMSSFYPSIFSFKCDLYFKSSQYLLLYIVSSVLFSSVVFADQQSAPHFVVQPSFAGGIVTERQSKILQCQAIGFPPPEFLWYRDDQPLGDFSQDPLLRIPHISKENSGKYWCLARNAAGTVFSEKTSLTVAYMDSNIPAENISITVKDGDAAILKPPPVESIPPVSVSWQKFGFGHLHGGINYAISLENELILLAASTEDEGTYRASVTNPQAGQEAIGGLVQLKVIGEKQDYVPASIILPPKNSIFKQGVYPAILECIVNARPIESVQIIWKKDGQEIALSGLSHLLSFWNRTITLLNVGTMHAGIYECVVSMKEDETTQVKASANVTVIVDPIIILQPQRETVSEIGKAVQIPCSSTGNPTPQVTWHRNSQPVDSQLGERFEIFNNGTLKISSLSGADMGIYQCVAANIGGEASASTWLHVKTSSPDFIKRPVNVTVLDGKDAQISCEVSGAPAPNVT</sequence>
<feature type="domain" description="Ig-like" evidence="8">
    <location>
        <begin position="121"/>
        <end position="204"/>
    </location>
</feature>
<dbReference type="SUPFAM" id="SSF48726">
    <property type="entry name" value="Immunoglobulin"/>
    <property type="match status" value="4"/>
</dbReference>
<dbReference type="SMART" id="SM00408">
    <property type="entry name" value="IGc2"/>
    <property type="match status" value="4"/>
</dbReference>
<keyword evidence="10" id="KW-1185">Reference proteome</keyword>
<keyword evidence="7" id="KW-1133">Transmembrane helix</keyword>
<dbReference type="PANTHER" id="PTHR44170:SF46">
    <property type="entry name" value="PROTEIN SIDEKICK"/>
    <property type="match status" value="1"/>
</dbReference>
<evidence type="ECO:0000256" key="4">
    <source>
        <dbReference type="ARBA" id="ARBA00023157"/>
    </source>
</evidence>
<dbReference type="Gene3D" id="2.60.40.10">
    <property type="entry name" value="Immunoglobulins"/>
    <property type="match status" value="5"/>
</dbReference>
<dbReference type="Pfam" id="PF07679">
    <property type="entry name" value="I-set"/>
    <property type="match status" value="1"/>
</dbReference>
<protein>
    <submittedName>
        <fullName evidence="9">Protein sidekick</fullName>
    </submittedName>
</protein>